<dbReference type="Pfam" id="PF08240">
    <property type="entry name" value="ADH_N"/>
    <property type="match status" value="1"/>
</dbReference>
<feature type="domain" description="Enoyl reductase (ER)" evidence="1">
    <location>
        <begin position="7"/>
        <end position="272"/>
    </location>
</feature>
<dbReference type="SUPFAM" id="SSF50129">
    <property type="entry name" value="GroES-like"/>
    <property type="match status" value="1"/>
</dbReference>
<evidence type="ECO:0000313" key="3">
    <source>
        <dbReference type="Proteomes" id="UP001485043"/>
    </source>
</evidence>
<dbReference type="CDD" id="cd05289">
    <property type="entry name" value="MDR_like_2"/>
    <property type="match status" value="1"/>
</dbReference>
<gene>
    <name evidence="2" type="ORF">WJX84_000712</name>
</gene>
<dbReference type="GO" id="GO:0016491">
    <property type="term" value="F:oxidoreductase activity"/>
    <property type="evidence" value="ECO:0007669"/>
    <property type="project" value="InterPro"/>
</dbReference>
<dbReference type="PANTHER" id="PTHR44013:SF1">
    <property type="entry name" value="ZINC-TYPE ALCOHOL DEHYDROGENASE-LIKE PROTEIN C16A3.02C"/>
    <property type="match status" value="1"/>
</dbReference>
<dbReference type="InterPro" id="IPR013154">
    <property type="entry name" value="ADH-like_N"/>
</dbReference>
<dbReference type="InterPro" id="IPR020843">
    <property type="entry name" value="ER"/>
</dbReference>
<dbReference type="Gene3D" id="3.90.180.10">
    <property type="entry name" value="Medium-chain alcohol dehydrogenases, catalytic domain"/>
    <property type="match status" value="1"/>
</dbReference>
<dbReference type="PROSITE" id="PS01162">
    <property type="entry name" value="QOR_ZETA_CRYSTAL"/>
    <property type="match status" value="1"/>
</dbReference>
<comment type="caution">
    <text evidence="2">The sequence shown here is derived from an EMBL/GenBank/DDBJ whole genome shotgun (WGS) entry which is preliminary data.</text>
</comment>
<dbReference type="GO" id="GO:0008270">
    <property type="term" value="F:zinc ion binding"/>
    <property type="evidence" value="ECO:0007669"/>
    <property type="project" value="InterPro"/>
</dbReference>
<proteinExistence type="predicted"/>
<dbReference type="Pfam" id="PF13602">
    <property type="entry name" value="ADH_zinc_N_2"/>
    <property type="match status" value="1"/>
</dbReference>
<organism evidence="2 3">
    <name type="scientific">Apatococcus fuscideae</name>
    <dbReference type="NCBI Taxonomy" id="2026836"/>
    <lineage>
        <taxon>Eukaryota</taxon>
        <taxon>Viridiplantae</taxon>
        <taxon>Chlorophyta</taxon>
        <taxon>core chlorophytes</taxon>
        <taxon>Trebouxiophyceae</taxon>
        <taxon>Chlorellales</taxon>
        <taxon>Chlorellaceae</taxon>
        <taxon>Apatococcus</taxon>
    </lineage>
</organism>
<reference evidence="2 3" key="1">
    <citation type="journal article" date="2024" name="Nat. Commun.">
        <title>Phylogenomics reveals the evolutionary origins of lichenization in chlorophyte algae.</title>
        <authorList>
            <person name="Puginier C."/>
            <person name="Libourel C."/>
            <person name="Otte J."/>
            <person name="Skaloud P."/>
            <person name="Haon M."/>
            <person name="Grisel S."/>
            <person name="Petersen M."/>
            <person name="Berrin J.G."/>
            <person name="Delaux P.M."/>
            <person name="Dal Grande F."/>
            <person name="Keller J."/>
        </authorList>
    </citation>
    <scope>NUCLEOTIDE SEQUENCE [LARGE SCALE GENOMIC DNA]</scope>
    <source>
        <strain evidence="2 3">SAG 2523</strain>
    </source>
</reference>
<protein>
    <recommendedName>
        <fullName evidence="1">Enoyl reductase (ER) domain-containing protein</fullName>
    </recommendedName>
</protein>
<dbReference type="InterPro" id="IPR011032">
    <property type="entry name" value="GroES-like_sf"/>
</dbReference>
<evidence type="ECO:0000259" key="1">
    <source>
        <dbReference type="SMART" id="SM00829"/>
    </source>
</evidence>
<dbReference type="AlphaFoldDB" id="A0AAW1TF49"/>
<dbReference type="InterPro" id="IPR036291">
    <property type="entry name" value="NAD(P)-bd_dom_sf"/>
</dbReference>
<name>A0AAW1TF49_9CHLO</name>
<dbReference type="PANTHER" id="PTHR44013">
    <property type="entry name" value="ZINC-TYPE ALCOHOL DEHYDROGENASE-LIKE PROTEIN C16A3.02C"/>
    <property type="match status" value="1"/>
</dbReference>
<keyword evidence="3" id="KW-1185">Reference proteome</keyword>
<evidence type="ECO:0000313" key="2">
    <source>
        <dbReference type="EMBL" id="KAK9867450.1"/>
    </source>
</evidence>
<sequence length="285" mass="30194">MNHPKPGLSGANVLVRIYAAGINPVDLQTREGPPGPLKLLVAKHKVLGGDLAGVVESSRSSKFKPGDKVLALTKGFQFWTRVGCYAEYMAVPETHLAAMPSGMGFEDAAGVPLTALTAWQALDKAALKPGQRLLVQAGSGGVGMWVVQLAKQRSLHVTATCSTPNVGFVKELGADDVIDYTQQSFTEACTGGRKFDGVIDSMGGQVETDSLRCLSFRGVFIGILNKRMSPMALIHRSIKGLLGCGPRYGLIAVAPNGQQLRSVCELMSSGHVRSLTDKARLAFAS</sequence>
<dbReference type="SMART" id="SM00829">
    <property type="entry name" value="PKS_ER"/>
    <property type="match status" value="1"/>
</dbReference>
<dbReference type="InterPro" id="IPR002364">
    <property type="entry name" value="Quin_OxRdtase/zeta-crystal_CS"/>
</dbReference>
<dbReference type="InterPro" id="IPR052733">
    <property type="entry name" value="Chloroplast_QOR"/>
</dbReference>
<dbReference type="EMBL" id="JALJOV010000086">
    <property type="protein sequence ID" value="KAK9867450.1"/>
    <property type="molecule type" value="Genomic_DNA"/>
</dbReference>
<dbReference type="Gene3D" id="3.40.50.720">
    <property type="entry name" value="NAD(P)-binding Rossmann-like Domain"/>
    <property type="match status" value="1"/>
</dbReference>
<dbReference type="Proteomes" id="UP001485043">
    <property type="component" value="Unassembled WGS sequence"/>
</dbReference>
<accession>A0AAW1TF49</accession>
<dbReference type="SUPFAM" id="SSF51735">
    <property type="entry name" value="NAD(P)-binding Rossmann-fold domains"/>
    <property type="match status" value="1"/>
</dbReference>